<reference evidence="2 3" key="1">
    <citation type="submission" date="2016-10" db="EMBL/GenBank/DDBJ databases">
        <title>Reductive evolution of mitochondrial metabolism and differential evolution of invasion-related proteins in Cryptosporidium.</title>
        <authorList>
            <person name="Liu S."/>
            <person name="Roellig D.M."/>
            <person name="Guo Y."/>
            <person name="Li N."/>
            <person name="Frace M.A."/>
            <person name="Tang K."/>
            <person name="Zhang L."/>
            <person name="Feng Y."/>
            <person name="Xiao L."/>
        </authorList>
    </citation>
    <scope>NUCLEOTIDE SEQUENCE [LARGE SCALE GENOMIC DNA]</scope>
    <source>
        <strain evidence="2">39726</strain>
    </source>
</reference>
<dbReference type="AlphaFoldDB" id="A0A1J4MFG4"/>
<proteinExistence type="predicted"/>
<dbReference type="RefSeq" id="XP_028874140.1">
    <property type="nucleotide sequence ID" value="XM_029018705.1"/>
</dbReference>
<name>A0A1J4MFG4_9CRYT</name>
<dbReference type="OrthoDB" id="344317at2759"/>
<feature type="region of interest" description="Disordered" evidence="1">
    <location>
        <begin position="40"/>
        <end position="178"/>
    </location>
</feature>
<sequence>MRENISQKLLIIYSITILLFFNKIQKNFILGKELEKYKEKSSDNKLDLYNQDEVDRMSVTEQEPHLVSSIDSKFKFTDAPNIGEDPSKNSDSSSDNKNTKSSDSSSSSDETSTDSDSSSEDDNSSSSEDDSSSGSSSSSENDTDSNNETSSDSSLDEEPSTSKQVGKKRKKSYAKKSVRGIKKLKREKELSETEKSKLRKFILKHHLTLLIAEIEIRLFNSKNLVTTDYWLEKNQLKLEKEFVFDIVNAIERQETHFRGFKSLNLGYYFEKINRIKRNLVPSCIGNEKSVFNQMNIFKQNTKKIKCSEIKLSFVIINLIFKHNLFFNYNMFLLYLLLCSYTELEDMEFHESLIMVLKNQHYLGAKISVIGGESFSEFLNYTKNFFDEYSNFKIQGMEKYQQLRFPLNFKLINVEEFGLNLCLVLLELHILSKNELSDRQVFLFFGSRFKSSPLVLLANDIYKLAKQNTYITTDVVASILFDNNTFIRIQKRILELHNLDLKNLKNQFNYCFEIKEGFNELLGIRRNTDIQEKSIIKTINRHKVKLNLKYPFLN</sequence>
<dbReference type="VEuPathDB" id="CryptoDB:cubi_01693"/>
<organism evidence="2 3">
    <name type="scientific">Cryptosporidium ubiquitum</name>
    <dbReference type="NCBI Taxonomy" id="857276"/>
    <lineage>
        <taxon>Eukaryota</taxon>
        <taxon>Sar</taxon>
        <taxon>Alveolata</taxon>
        <taxon>Apicomplexa</taxon>
        <taxon>Conoidasida</taxon>
        <taxon>Coccidia</taxon>
        <taxon>Eucoccidiorida</taxon>
        <taxon>Eimeriorina</taxon>
        <taxon>Cryptosporidiidae</taxon>
        <taxon>Cryptosporidium</taxon>
    </lineage>
</organism>
<keyword evidence="3" id="KW-1185">Reference proteome</keyword>
<feature type="compositionally biased region" description="Acidic residues" evidence="1">
    <location>
        <begin position="111"/>
        <end position="131"/>
    </location>
</feature>
<comment type="caution">
    <text evidence="2">The sequence shown here is derived from an EMBL/GenBank/DDBJ whole genome shotgun (WGS) entry which is preliminary data.</text>
</comment>
<dbReference type="EMBL" id="LRBP01000020">
    <property type="protein sequence ID" value="OII72743.1"/>
    <property type="molecule type" value="Genomic_DNA"/>
</dbReference>
<dbReference type="GeneID" id="39978484"/>
<accession>A0A1J4MFG4</accession>
<feature type="compositionally biased region" description="Low complexity" evidence="1">
    <location>
        <begin position="132"/>
        <end position="153"/>
    </location>
</feature>
<feature type="compositionally biased region" description="Basic residues" evidence="1">
    <location>
        <begin position="165"/>
        <end position="178"/>
    </location>
</feature>
<dbReference type="Proteomes" id="UP000186176">
    <property type="component" value="Unassembled WGS sequence"/>
</dbReference>
<feature type="compositionally biased region" description="Basic and acidic residues" evidence="1">
    <location>
        <begin position="53"/>
        <end position="64"/>
    </location>
</feature>
<evidence type="ECO:0000313" key="2">
    <source>
        <dbReference type="EMBL" id="OII72743.1"/>
    </source>
</evidence>
<gene>
    <name evidence="2" type="ORF">cubi_01693</name>
</gene>
<protein>
    <submittedName>
        <fullName evidence="2">Uncharacterized protein</fullName>
    </submittedName>
</protein>
<evidence type="ECO:0000256" key="1">
    <source>
        <dbReference type="SAM" id="MobiDB-lite"/>
    </source>
</evidence>
<evidence type="ECO:0000313" key="3">
    <source>
        <dbReference type="Proteomes" id="UP000186176"/>
    </source>
</evidence>
<feature type="compositionally biased region" description="Low complexity" evidence="1">
    <location>
        <begin position="89"/>
        <end position="110"/>
    </location>
</feature>